<comment type="caution">
    <text evidence="1">The sequence shown here is derived from an EMBL/GenBank/DDBJ whole genome shotgun (WGS) entry which is preliminary data.</text>
</comment>
<reference evidence="1 2" key="1">
    <citation type="submission" date="2021-06" db="EMBL/GenBank/DDBJ databases">
        <authorList>
            <person name="Palmer J.M."/>
        </authorList>
    </citation>
    <scope>NUCLEOTIDE SEQUENCE [LARGE SCALE GENOMIC DNA]</scope>
    <source>
        <strain evidence="2">if_2019</strain>
        <tissue evidence="1">Muscle</tissue>
    </source>
</reference>
<keyword evidence="2" id="KW-1185">Reference proteome</keyword>
<organism evidence="1 2">
    <name type="scientific">Ilyodon furcidens</name>
    <name type="common">goldbreast splitfin</name>
    <dbReference type="NCBI Taxonomy" id="33524"/>
    <lineage>
        <taxon>Eukaryota</taxon>
        <taxon>Metazoa</taxon>
        <taxon>Chordata</taxon>
        <taxon>Craniata</taxon>
        <taxon>Vertebrata</taxon>
        <taxon>Euteleostomi</taxon>
        <taxon>Actinopterygii</taxon>
        <taxon>Neopterygii</taxon>
        <taxon>Teleostei</taxon>
        <taxon>Neoteleostei</taxon>
        <taxon>Acanthomorphata</taxon>
        <taxon>Ovalentaria</taxon>
        <taxon>Atherinomorphae</taxon>
        <taxon>Cyprinodontiformes</taxon>
        <taxon>Goodeidae</taxon>
        <taxon>Ilyodon</taxon>
    </lineage>
</organism>
<gene>
    <name evidence="1" type="ORF">ILYODFUR_024111</name>
</gene>
<evidence type="ECO:0000313" key="2">
    <source>
        <dbReference type="Proteomes" id="UP001482620"/>
    </source>
</evidence>
<proteinExistence type="predicted"/>
<accession>A0ABV0T0T4</accession>
<name>A0ABV0T0T4_9TELE</name>
<dbReference type="Proteomes" id="UP001482620">
    <property type="component" value="Unassembled WGS sequence"/>
</dbReference>
<sequence length="89" mass="10183">MYFSWKRSHIRGEIPISHFKDEFFSNLHQYQEGFAERLHLIMGSVPSVYGNDGHSKAIIVSLLSNYKNGQTSWSGMLFDLEGAGYKVPQ</sequence>
<evidence type="ECO:0000313" key="1">
    <source>
        <dbReference type="EMBL" id="MEQ2226094.1"/>
    </source>
</evidence>
<dbReference type="EMBL" id="JAHRIQ010014411">
    <property type="protein sequence ID" value="MEQ2226094.1"/>
    <property type="molecule type" value="Genomic_DNA"/>
</dbReference>
<protein>
    <submittedName>
        <fullName evidence="1">Uncharacterized protein</fullName>
    </submittedName>
</protein>